<dbReference type="Gene3D" id="3.30.70.1450">
    <property type="entry name" value="Regulator of K+ conductance, C-terminal domain"/>
    <property type="match status" value="1"/>
</dbReference>
<feature type="domain" description="RCK C-terminal" evidence="2">
    <location>
        <begin position="131"/>
        <end position="210"/>
    </location>
</feature>
<proteinExistence type="predicted"/>
<organism evidence="3 4">
    <name type="scientific">Cellulomonas edaphi</name>
    <dbReference type="NCBI Taxonomy" id="3053468"/>
    <lineage>
        <taxon>Bacteria</taxon>
        <taxon>Bacillati</taxon>
        <taxon>Actinomycetota</taxon>
        <taxon>Actinomycetes</taxon>
        <taxon>Micrococcales</taxon>
        <taxon>Cellulomonadaceae</taxon>
        <taxon>Cellulomonas</taxon>
    </lineage>
</organism>
<name>A0ABT7S6Y0_9CELL</name>
<dbReference type="PANTHER" id="PTHR43833">
    <property type="entry name" value="POTASSIUM CHANNEL PROTEIN 2-RELATED-RELATED"/>
    <property type="match status" value="1"/>
</dbReference>
<accession>A0ABT7S6Y0</accession>
<dbReference type="InterPro" id="IPR003148">
    <property type="entry name" value="RCK_N"/>
</dbReference>
<dbReference type="Proteomes" id="UP001321453">
    <property type="component" value="Unassembled WGS sequence"/>
</dbReference>
<evidence type="ECO:0000259" key="1">
    <source>
        <dbReference type="PROSITE" id="PS51201"/>
    </source>
</evidence>
<dbReference type="SUPFAM" id="SSF51735">
    <property type="entry name" value="NAD(P)-binding Rossmann-fold domains"/>
    <property type="match status" value="1"/>
</dbReference>
<evidence type="ECO:0000313" key="4">
    <source>
        <dbReference type="Proteomes" id="UP001321453"/>
    </source>
</evidence>
<dbReference type="Gene3D" id="3.40.50.720">
    <property type="entry name" value="NAD(P)-binding Rossmann-like Domain"/>
    <property type="match status" value="1"/>
</dbReference>
<dbReference type="Pfam" id="PF02254">
    <property type="entry name" value="TrkA_N"/>
    <property type="match status" value="1"/>
</dbReference>
<sequence length="216" mass="23524">MGCGRVGASLAQNLEEHGHSVAVIDQNPDAFRRLPGDFGGNKVTGLGFDRDTLTKAGIEDAYGFAAVADGDNSNILAARVARETYGIENVVARIYDPHRAEIYQRLGIPTVATVRWTAHQVLRRLLPLGTSDEFRDASGQIQLVQMDVHEAWVGRPLRKLEEASGARVAYVTRYGDGVLPGVDTVLQENDTVHLIVKVSESAHVERVLSRAPEVSE</sequence>
<dbReference type="InterPro" id="IPR036291">
    <property type="entry name" value="NAD(P)-bd_dom_sf"/>
</dbReference>
<comment type="caution">
    <text evidence="3">The sequence shown here is derived from an EMBL/GenBank/DDBJ whole genome shotgun (WGS) entry which is preliminary data.</text>
</comment>
<dbReference type="PROSITE" id="PS51202">
    <property type="entry name" value="RCK_C"/>
    <property type="match status" value="1"/>
</dbReference>
<evidence type="ECO:0000313" key="3">
    <source>
        <dbReference type="EMBL" id="MDM7831370.1"/>
    </source>
</evidence>
<evidence type="ECO:0000259" key="2">
    <source>
        <dbReference type="PROSITE" id="PS51202"/>
    </source>
</evidence>
<keyword evidence="4" id="KW-1185">Reference proteome</keyword>
<dbReference type="InterPro" id="IPR050721">
    <property type="entry name" value="Trk_Ktr_HKT_K-transport"/>
</dbReference>
<gene>
    <name evidence="3" type="ORF">QRT05_08500</name>
</gene>
<dbReference type="RefSeq" id="WP_289447388.1">
    <property type="nucleotide sequence ID" value="NZ_JAUCGR010000002.1"/>
</dbReference>
<protein>
    <submittedName>
        <fullName evidence="3">TrkA family potassium uptake protein</fullName>
    </submittedName>
</protein>
<dbReference type="PANTHER" id="PTHR43833:SF8">
    <property type="entry name" value="TRK SYSTEM POTASSIUM UPTAKE PROTEIN TRKA"/>
    <property type="match status" value="1"/>
</dbReference>
<dbReference type="InterPro" id="IPR036721">
    <property type="entry name" value="RCK_C_sf"/>
</dbReference>
<dbReference type="EMBL" id="JAUCGR010000002">
    <property type="protein sequence ID" value="MDM7831370.1"/>
    <property type="molecule type" value="Genomic_DNA"/>
</dbReference>
<dbReference type="PROSITE" id="PS51201">
    <property type="entry name" value="RCK_N"/>
    <property type="match status" value="1"/>
</dbReference>
<dbReference type="InterPro" id="IPR006037">
    <property type="entry name" value="RCK_C"/>
</dbReference>
<feature type="domain" description="RCK N-terminal" evidence="1">
    <location>
        <begin position="1"/>
        <end position="113"/>
    </location>
</feature>
<dbReference type="SUPFAM" id="SSF116726">
    <property type="entry name" value="TrkA C-terminal domain-like"/>
    <property type="match status" value="1"/>
</dbReference>
<reference evidence="3 4" key="1">
    <citation type="submission" date="2023-06" db="EMBL/GenBank/DDBJ databases">
        <title>Cellulomonas sp. MW9 Whole genome sequence.</title>
        <authorList>
            <person name="Park S."/>
        </authorList>
    </citation>
    <scope>NUCLEOTIDE SEQUENCE [LARGE SCALE GENOMIC DNA]</scope>
    <source>
        <strain evidence="3 4">MW9</strain>
    </source>
</reference>
<dbReference type="Pfam" id="PF02080">
    <property type="entry name" value="TrkA_C"/>
    <property type="match status" value="1"/>
</dbReference>